<comment type="caution">
    <text evidence="3">The sequence shown here is derived from an EMBL/GenBank/DDBJ whole genome shotgun (WGS) entry which is preliminary data.</text>
</comment>
<proteinExistence type="inferred from homology"/>
<evidence type="ECO:0000256" key="2">
    <source>
        <dbReference type="ARBA" id="ARBA00022679"/>
    </source>
</evidence>
<dbReference type="PANTHER" id="PTHR13707:SF60">
    <property type="entry name" value="ACETATE COA-TRANSFERASE SUBUNIT ALPHA"/>
    <property type="match status" value="1"/>
</dbReference>
<dbReference type="PROSITE" id="PS01273">
    <property type="entry name" value="COA_TRANSF_1"/>
    <property type="match status" value="1"/>
</dbReference>
<dbReference type="AlphaFoldDB" id="A0A225N3D6"/>
<dbReference type="Pfam" id="PF01144">
    <property type="entry name" value="CoA_trans"/>
    <property type="match status" value="1"/>
</dbReference>
<dbReference type="Gene3D" id="3.40.1080.10">
    <property type="entry name" value="Glutaconate Coenzyme A-transferase"/>
    <property type="match status" value="1"/>
</dbReference>
<dbReference type="PANTHER" id="PTHR13707">
    <property type="entry name" value="KETOACID-COENZYME A TRANSFERASE"/>
    <property type="match status" value="1"/>
</dbReference>
<dbReference type="InterPro" id="IPR004165">
    <property type="entry name" value="CoA_trans_fam_I"/>
</dbReference>
<dbReference type="Proteomes" id="UP000214603">
    <property type="component" value="Unassembled WGS sequence"/>
</dbReference>
<dbReference type="InterPro" id="IPR037171">
    <property type="entry name" value="NagB/RpiA_transferase-like"/>
</dbReference>
<gene>
    <name evidence="3" type="ORF">CEY11_01210</name>
</gene>
<dbReference type="OrthoDB" id="9777193at2"/>
<dbReference type="EMBL" id="NJIH01000001">
    <property type="protein sequence ID" value="OWT66381.1"/>
    <property type="molecule type" value="Genomic_DNA"/>
</dbReference>
<protein>
    <submittedName>
        <fullName evidence="3">3-oxoadipate CoA-transferase</fullName>
    </submittedName>
</protein>
<keyword evidence="4" id="KW-1185">Reference proteome</keyword>
<dbReference type="NCBIfam" id="TIGR02429">
    <property type="entry name" value="pcaI_scoA_fam"/>
    <property type="match status" value="1"/>
</dbReference>
<name>A0A225N3D6_9BURK</name>
<dbReference type="InterPro" id="IPR012792">
    <property type="entry name" value="3-oxoacid_CoA-transf_A"/>
</dbReference>
<evidence type="ECO:0000313" key="4">
    <source>
        <dbReference type="Proteomes" id="UP000214603"/>
    </source>
</evidence>
<accession>A0A225N3D6</accession>
<dbReference type="InterPro" id="IPR004163">
    <property type="entry name" value="CoA_transf_BS"/>
</dbReference>
<dbReference type="RefSeq" id="WP_088601507.1">
    <property type="nucleotide sequence ID" value="NZ_NJIH01000001.1"/>
</dbReference>
<keyword evidence="2 3" id="KW-0808">Transferase</keyword>
<dbReference type="SUPFAM" id="SSF100950">
    <property type="entry name" value="NagB/RpiA/CoA transferase-like"/>
    <property type="match status" value="1"/>
</dbReference>
<evidence type="ECO:0000256" key="1">
    <source>
        <dbReference type="ARBA" id="ARBA00005612"/>
    </source>
</evidence>
<dbReference type="SMART" id="SM00882">
    <property type="entry name" value="CoA_trans"/>
    <property type="match status" value="1"/>
</dbReference>
<reference evidence="4" key="1">
    <citation type="submission" date="2017-06" db="EMBL/GenBank/DDBJ databases">
        <title>Herbaspirillum phytohormonus sp. nov., isolated from the root nodule of Robinia pseudoacacia in lead-zinc mine.</title>
        <authorList>
            <person name="Fan M."/>
            <person name="Lin Y."/>
        </authorList>
    </citation>
    <scope>NUCLEOTIDE SEQUENCE [LARGE SCALE GENOMIC DNA]</scope>
    <source>
        <strain evidence="4">SC-089</strain>
    </source>
</reference>
<organism evidence="3 4">
    <name type="scientific">Candidimonas nitroreducens</name>
    <dbReference type="NCBI Taxonomy" id="683354"/>
    <lineage>
        <taxon>Bacteria</taxon>
        <taxon>Pseudomonadati</taxon>
        <taxon>Pseudomonadota</taxon>
        <taxon>Betaproteobacteria</taxon>
        <taxon>Burkholderiales</taxon>
        <taxon>Alcaligenaceae</taxon>
        <taxon>Candidimonas</taxon>
    </lineage>
</organism>
<comment type="similarity">
    <text evidence="1">Belongs to the 3-oxoacid CoA-transferase subunit A family.</text>
</comment>
<sequence length="220" mass="23158">MRNVVVDGAQSAVAALRDGNTVMVGGFGGAGLPRTLIKAVLETGVRDLTVISNNAGSGGDDLTLWFEARVVRKVICSYPRSAKAFAEQYRAGEVELELVPQGTLVERIRAAGAGLGGFLSPVGVGTVFEQGKRKIEIDGKAYLLELPLRADFAFLKGRRADTLGNITYNKTARNHQPVMATAAATVAVEVDEIVAAGALDPEAIVTPCVFVDRVFLSGAL</sequence>
<evidence type="ECO:0000313" key="3">
    <source>
        <dbReference type="EMBL" id="OWT66381.1"/>
    </source>
</evidence>
<dbReference type="GO" id="GO:0008410">
    <property type="term" value="F:CoA-transferase activity"/>
    <property type="evidence" value="ECO:0007669"/>
    <property type="project" value="InterPro"/>
</dbReference>